<dbReference type="Pfam" id="PF07687">
    <property type="entry name" value="M20_dimer"/>
    <property type="match status" value="1"/>
</dbReference>
<comment type="cofactor">
    <cofactor evidence="3">
        <name>Zn(2+)</name>
        <dbReference type="ChEBI" id="CHEBI:29105"/>
    </cofactor>
    <text evidence="3">Binds 2 Zn(2+) ions per subunit.</text>
</comment>
<evidence type="ECO:0000256" key="3">
    <source>
        <dbReference type="PIRSR" id="PIRSR001235-1"/>
    </source>
</evidence>
<name>A0AAU7RY81_9HYPH</name>
<dbReference type="PIRSF" id="PIRSF001235">
    <property type="entry name" value="Amidase_carbamoylase"/>
    <property type="match status" value="1"/>
</dbReference>
<keyword evidence="2 5" id="KW-0378">Hydrolase</keyword>
<accession>A0AAU7RY81</accession>
<organism evidence="5">
    <name type="scientific">Rhizobium sp. ZPR3</name>
    <dbReference type="NCBI Taxonomy" id="3158967"/>
    <lineage>
        <taxon>Bacteria</taxon>
        <taxon>Pseudomonadati</taxon>
        <taxon>Pseudomonadota</taxon>
        <taxon>Alphaproteobacteria</taxon>
        <taxon>Hyphomicrobiales</taxon>
        <taxon>Rhizobiaceae</taxon>
        <taxon>Rhizobium/Agrobacterium group</taxon>
        <taxon>Rhizobium</taxon>
    </lineage>
</organism>
<dbReference type="NCBIfam" id="TIGR01879">
    <property type="entry name" value="hydantase"/>
    <property type="match status" value="1"/>
</dbReference>
<geneLocation type="plasmid" evidence="5">
    <name>unnamed1</name>
</geneLocation>
<proteinExistence type="inferred from homology"/>
<dbReference type="RefSeq" id="WP_349959257.1">
    <property type="nucleotide sequence ID" value="NZ_CP157961.1"/>
</dbReference>
<dbReference type="InterPro" id="IPR011650">
    <property type="entry name" value="Peptidase_M20_dimer"/>
</dbReference>
<feature type="domain" description="Peptidase M20 dimerisation" evidence="4">
    <location>
        <begin position="213"/>
        <end position="315"/>
    </location>
</feature>
<keyword evidence="3" id="KW-0862">Zinc</keyword>
<gene>
    <name evidence="5" type="ORF">ABM479_24505</name>
</gene>
<dbReference type="PANTHER" id="PTHR32494">
    <property type="entry name" value="ALLANTOATE DEIMINASE-RELATED"/>
    <property type="match status" value="1"/>
</dbReference>
<dbReference type="InterPro" id="IPR010158">
    <property type="entry name" value="Amidase_Cbmase"/>
</dbReference>
<feature type="binding site" evidence="3">
    <location>
        <position position="95"/>
    </location>
    <ligand>
        <name>Zn(2+)</name>
        <dbReference type="ChEBI" id="CHEBI:29105"/>
        <label>1</label>
    </ligand>
</feature>
<feature type="binding site" evidence="3">
    <location>
        <position position="84"/>
    </location>
    <ligand>
        <name>Zn(2+)</name>
        <dbReference type="ChEBI" id="CHEBI:29105"/>
        <label>1</label>
    </ligand>
</feature>
<sequence>MNACPKINAPRLLQRIADFAAVGATPAGGVNRQALSAEDRAARRLLAELATARGFSIHQDAIANLFIRRKGHDHSLPPVLIGSHLDSQPTGGRFDGALGTLSAFEVLESLEDAGVVTERSIEVVSWTNEEGSRFSPGCMGSMAFVGAGDIRGWQDMHGVDGARFSDELAATLNALPEAATQPLGHAVSAFVEVHIEQGPVLERAGIPIGLVTGVQGTRWLEISFSGEAAHAGTTPLEFRRDPMAAAVAAIAQLQLAVMPTDPMARLTVGRMTIEPSSVNVIPSRVTFTIDIRHPQEDVLSAIEAQVDAECRASAERHMVGVHIEKRFDLAPGKFDTAIVDVIDHACERLGVSSMKLVSGAFHDAHFISRVAPTAMVFVPCRDGISHNEAEFVTSENIETGAKILLETALSLARGTTINSA</sequence>
<dbReference type="NCBIfam" id="NF006769">
    <property type="entry name" value="PRK09290.1-3"/>
    <property type="match status" value="1"/>
</dbReference>
<dbReference type="Gene3D" id="3.40.630.10">
    <property type="entry name" value="Zn peptidases"/>
    <property type="match status" value="1"/>
</dbReference>
<evidence type="ECO:0000259" key="4">
    <source>
        <dbReference type="Pfam" id="PF07687"/>
    </source>
</evidence>
<evidence type="ECO:0000256" key="1">
    <source>
        <dbReference type="ARBA" id="ARBA00006153"/>
    </source>
</evidence>
<evidence type="ECO:0000313" key="5">
    <source>
        <dbReference type="EMBL" id="XBT95116.1"/>
    </source>
</evidence>
<protein>
    <submittedName>
        <fullName evidence="5">Zn-dependent hydrolase</fullName>
    </submittedName>
</protein>
<dbReference type="SUPFAM" id="SSF55031">
    <property type="entry name" value="Bacterial exopeptidase dimerisation domain"/>
    <property type="match status" value="1"/>
</dbReference>
<keyword evidence="5" id="KW-0614">Plasmid</keyword>
<dbReference type="GO" id="GO:0046872">
    <property type="term" value="F:metal ion binding"/>
    <property type="evidence" value="ECO:0007669"/>
    <property type="project" value="UniProtKB-KW"/>
</dbReference>
<dbReference type="InterPro" id="IPR002933">
    <property type="entry name" value="Peptidase_M20"/>
</dbReference>
<dbReference type="SUPFAM" id="SSF53187">
    <property type="entry name" value="Zn-dependent exopeptidases"/>
    <property type="match status" value="1"/>
</dbReference>
<dbReference type="GO" id="GO:0016813">
    <property type="term" value="F:hydrolase activity, acting on carbon-nitrogen (but not peptide) bonds, in linear amidines"/>
    <property type="evidence" value="ECO:0007669"/>
    <property type="project" value="InterPro"/>
</dbReference>
<feature type="binding site" evidence="3">
    <location>
        <position position="194"/>
    </location>
    <ligand>
        <name>Zn(2+)</name>
        <dbReference type="ChEBI" id="CHEBI:29105"/>
        <label>1</label>
    </ligand>
</feature>
<dbReference type="Gene3D" id="3.30.70.360">
    <property type="match status" value="1"/>
</dbReference>
<reference evidence="5" key="1">
    <citation type="submission" date="2024-06" db="EMBL/GenBank/DDBJ databases">
        <authorList>
            <person name="Li T."/>
            <person name="Gao R."/>
        </authorList>
    </citation>
    <scope>NUCLEOTIDE SEQUENCE</scope>
    <source>
        <strain evidence="5">ZPR3</strain>
        <plasmid evidence="5">unnamed1</plasmid>
    </source>
</reference>
<feature type="binding site" evidence="3">
    <location>
        <position position="386"/>
    </location>
    <ligand>
        <name>Zn(2+)</name>
        <dbReference type="ChEBI" id="CHEBI:29105"/>
        <label>2</label>
    </ligand>
</feature>
<feature type="binding site" evidence="3">
    <location>
        <position position="95"/>
    </location>
    <ligand>
        <name>Zn(2+)</name>
        <dbReference type="ChEBI" id="CHEBI:29105"/>
        <label>2</label>
    </ligand>
</feature>
<dbReference type="AlphaFoldDB" id="A0AAU7RY81"/>
<comment type="similarity">
    <text evidence="1">Belongs to the peptidase M20 family.</text>
</comment>
<feature type="binding site" evidence="3">
    <location>
        <position position="130"/>
    </location>
    <ligand>
        <name>Zn(2+)</name>
        <dbReference type="ChEBI" id="CHEBI:29105"/>
        <label>2</label>
    </ligand>
</feature>
<evidence type="ECO:0000256" key="2">
    <source>
        <dbReference type="ARBA" id="ARBA00022801"/>
    </source>
</evidence>
<dbReference type="InterPro" id="IPR036264">
    <property type="entry name" value="Bact_exopeptidase_dim_dom"/>
</dbReference>
<dbReference type="NCBIfam" id="NF006771">
    <property type="entry name" value="PRK09290.1-5"/>
    <property type="match status" value="1"/>
</dbReference>
<dbReference type="Pfam" id="PF01546">
    <property type="entry name" value="Peptidase_M20"/>
    <property type="match status" value="1"/>
</dbReference>
<dbReference type="EMBL" id="CP157961">
    <property type="protein sequence ID" value="XBT95116.1"/>
    <property type="molecule type" value="Genomic_DNA"/>
</dbReference>
<dbReference type="CDD" id="cd03884">
    <property type="entry name" value="M20_bAS"/>
    <property type="match status" value="1"/>
</dbReference>
<keyword evidence="3" id="KW-0479">Metal-binding</keyword>
<dbReference type="PANTHER" id="PTHR32494:SF5">
    <property type="entry name" value="ALLANTOATE AMIDOHYDROLASE"/>
    <property type="match status" value="1"/>
</dbReference>